<dbReference type="Proteomes" id="UP000253769">
    <property type="component" value="Unassembled WGS sequence"/>
</dbReference>
<proteinExistence type="predicted"/>
<evidence type="ECO:0000313" key="2">
    <source>
        <dbReference type="Proteomes" id="UP000253769"/>
    </source>
</evidence>
<comment type="caution">
    <text evidence="1">The sequence shown here is derived from an EMBL/GenBank/DDBJ whole genome shotgun (WGS) entry which is preliminary data.</text>
</comment>
<evidence type="ECO:0008006" key="3">
    <source>
        <dbReference type="Google" id="ProtNLM"/>
    </source>
</evidence>
<dbReference type="EMBL" id="QQOH01000001">
    <property type="protein sequence ID" value="RDE24791.1"/>
    <property type="molecule type" value="Genomic_DNA"/>
</dbReference>
<dbReference type="OrthoDB" id="272552at2"/>
<dbReference type="AlphaFoldDB" id="A0A369WT82"/>
<keyword evidence="2" id="KW-1185">Reference proteome</keyword>
<gene>
    <name evidence="1" type="ORF">DV711_04195</name>
</gene>
<organism evidence="1 2">
    <name type="scientific">Motiliproteus coralliicola</name>
    <dbReference type="NCBI Taxonomy" id="2283196"/>
    <lineage>
        <taxon>Bacteria</taxon>
        <taxon>Pseudomonadati</taxon>
        <taxon>Pseudomonadota</taxon>
        <taxon>Gammaproteobacteria</taxon>
        <taxon>Oceanospirillales</taxon>
        <taxon>Oceanospirillaceae</taxon>
        <taxon>Motiliproteus</taxon>
    </lineage>
</organism>
<dbReference type="RefSeq" id="WP_114694382.1">
    <property type="nucleotide sequence ID" value="NZ_QQOH01000001.1"/>
</dbReference>
<evidence type="ECO:0000313" key="1">
    <source>
        <dbReference type="EMBL" id="RDE24791.1"/>
    </source>
</evidence>
<reference evidence="1 2" key="1">
    <citation type="submission" date="2018-07" db="EMBL/GenBank/DDBJ databases">
        <title>Motiliproteus coralliicola sp. nov., a bacterium isolated from Coral.</title>
        <authorList>
            <person name="Wang G."/>
        </authorList>
    </citation>
    <scope>NUCLEOTIDE SEQUENCE [LARGE SCALE GENOMIC DNA]</scope>
    <source>
        <strain evidence="1 2">C34</strain>
    </source>
</reference>
<dbReference type="GO" id="GO:0016491">
    <property type="term" value="F:oxidoreductase activity"/>
    <property type="evidence" value="ECO:0007669"/>
    <property type="project" value="InterPro"/>
</dbReference>
<accession>A0A369WT82</accession>
<sequence>MHQNESQAPAAKELHDLPDFVQLLIQAGNRGPSPDNSQPLCFSWSDPGRLTIFFDPKRCTDADYFGPGSHASLLTLGAAAENIQQVATAAGFEPSWSWSEREGVKQIEIKLAATDPSFSQELWNHPVFSRHTNRLPFASTPVEAELLQSIVDLKSDCIQVLTSQEESTRQQWIQLVNSASELRFQTRDTHEWLARSLRFSQTDVEKGDGLDVATLALPPGGKYFLKLISDWSRMARLNKVGIYRLMAWIEAQALKQSPMILAIAGPNNTQEEACEAGRMMEKVWLQLNANGIAVQPYYVITDQLVRLEQDKTPPALDSAARRLADQAGSSFDQLFPHILLRIGYPKADPTRSKRYPLDKVYSPLSR</sequence>
<dbReference type="SUPFAM" id="SSF55469">
    <property type="entry name" value="FMN-dependent nitroreductase-like"/>
    <property type="match status" value="1"/>
</dbReference>
<name>A0A369WT82_9GAMM</name>
<dbReference type="Gene3D" id="3.40.109.10">
    <property type="entry name" value="NADH Oxidase"/>
    <property type="match status" value="1"/>
</dbReference>
<dbReference type="InterPro" id="IPR000415">
    <property type="entry name" value="Nitroreductase-like"/>
</dbReference>
<protein>
    <recommendedName>
        <fullName evidence="3">Nitroreductase</fullName>
    </recommendedName>
</protein>